<dbReference type="PANTHER" id="PTHR30540">
    <property type="entry name" value="OSMOTIC STRESS POTASSIUM TRANSPORTER"/>
    <property type="match status" value="1"/>
</dbReference>
<keyword evidence="6 12" id="KW-0812">Transmembrane</keyword>
<evidence type="ECO:0000256" key="12">
    <source>
        <dbReference type="HAMAP-Rule" id="MF_01522"/>
    </source>
</evidence>
<feature type="domain" description="K+ potassium transporter integral membrane" evidence="14">
    <location>
        <begin position="33"/>
        <end position="478"/>
    </location>
</feature>
<keyword evidence="5 12" id="KW-0633">Potassium transport</keyword>
<evidence type="ECO:0000256" key="10">
    <source>
        <dbReference type="ARBA" id="ARBA00023065"/>
    </source>
</evidence>
<dbReference type="KEGG" id="gcr:GcLGCM259_2205"/>
<dbReference type="PANTHER" id="PTHR30540:SF79">
    <property type="entry name" value="LOW AFFINITY POTASSIUM TRANSPORT SYSTEM PROTEIN KUP"/>
    <property type="match status" value="1"/>
</dbReference>
<comment type="function">
    <text evidence="12">Transport of potassium into the cell. Likely operates as a K(+):H(+) symporter.</text>
</comment>
<feature type="transmembrane region" description="Helical" evidence="12">
    <location>
        <begin position="444"/>
        <end position="461"/>
    </location>
</feature>
<evidence type="ECO:0000256" key="6">
    <source>
        <dbReference type="ARBA" id="ARBA00022692"/>
    </source>
</evidence>
<dbReference type="Pfam" id="PF22776">
    <property type="entry name" value="K_trans_C"/>
    <property type="match status" value="1"/>
</dbReference>
<evidence type="ECO:0000256" key="3">
    <source>
        <dbReference type="ARBA" id="ARBA00022448"/>
    </source>
</evidence>
<dbReference type="HAMAP" id="MF_01522">
    <property type="entry name" value="Kup"/>
    <property type="match status" value="1"/>
</dbReference>
<feature type="transmembrane region" description="Helical" evidence="12">
    <location>
        <begin position="387"/>
        <end position="411"/>
    </location>
</feature>
<feature type="transmembrane region" description="Helical" evidence="12">
    <location>
        <begin position="418"/>
        <end position="438"/>
    </location>
</feature>
<feature type="transmembrane region" description="Helical" evidence="12">
    <location>
        <begin position="358"/>
        <end position="381"/>
    </location>
</feature>
<evidence type="ECO:0000259" key="14">
    <source>
        <dbReference type="Pfam" id="PF02705"/>
    </source>
</evidence>
<keyword evidence="10 12" id="KW-0406">Ion transport</keyword>
<name>A0A5B7WX57_9MICC</name>
<comment type="catalytic activity">
    <reaction evidence="12">
        <text>K(+)(in) + H(+)(in) = K(+)(out) + H(+)(out)</text>
        <dbReference type="Rhea" id="RHEA:28490"/>
        <dbReference type="ChEBI" id="CHEBI:15378"/>
        <dbReference type="ChEBI" id="CHEBI:29103"/>
    </reaction>
</comment>
<keyword evidence="9 12" id="KW-1133">Transmembrane helix</keyword>
<dbReference type="AlphaFoldDB" id="A0A5B7WX57"/>
<evidence type="ECO:0000256" key="2">
    <source>
        <dbReference type="ARBA" id="ARBA00007019"/>
    </source>
</evidence>
<dbReference type="InterPro" id="IPR023051">
    <property type="entry name" value="Kup"/>
</dbReference>
<feature type="compositionally biased region" description="Basic residues" evidence="13">
    <location>
        <begin position="1"/>
        <end position="16"/>
    </location>
</feature>
<feature type="transmembrane region" description="Helical" evidence="12">
    <location>
        <begin position="310"/>
        <end position="332"/>
    </location>
</feature>
<feature type="transmembrane region" description="Helical" evidence="12">
    <location>
        <begin position="267"/>
        <end position="290"/>
    </location>
</feature>
<keyword evidence="8 12" id="KW-0630">Potassium</keyword>
<feature type="transmembrane region" description="Helical" evidence="12">
    <location>
        <begin position="160"/>
        <end position="178"/>
    </location>
</feature>
<protein>
    <recommendedName>
        <fullName evidence="12">Probable potassium transport system protein Kup</fullName>
    </recommendedName>
</protein>
<accession>A0A5B7WX57</accession>
<keyword evidence="11 12" id="KW-0472">Membrane</keyword>
<dbReference type="GO" id="GO:0015079">
    <property type="term" value="F:potassium ion transmembrane transporter activity"/>
    <property type="evidence" value="ECO:0007669"/>
    <property type="project" value="UniProtKB-UniRule"/>
</dbReference>
<feature type="transmembrane region" description="Helical" evidence="12">
    <location>
        <begin position="29"/>
        <end position="49"/>
    </location>
</feature>
<dbReference type="RefSeq" id="WP_138926655.1">
    <property type="nucleotide sequence ID" value="NZ_CP034412.1"/>
</dbReference>
<organism evidence="16 17">
    <name type="scientific">Glutamicibacter creatinolyticus</name>
    <dbReference type="NCBI Taxonomy" id="162496"/>
    <lineage>
        <taxon>Bacteria</taxon>
        <taxon>Bacillati</taxon>
        <taxon>Actinomycetota</taxon>
        <taxon>Actinomycetes</taxon>
        <taxon>Micrococcales</taxon>
        <taxon>Micrococcaceae</taxon>
        <taxon>Glutamicibacter</taxon>
    </lineage>
</organism>
<feature type="transmembrane region" description="Helical" evidence="12">
    <location>
        <begin position="119"/>
        <end position="140"/>
    </location>
</feature>
<feature type="region of interest" description="Disordered" evidence="13">
    <location>
        <begin position="1"/>
        <end position="25"/>
    </location>
</feature>
<reference evidence="16 17" key="1">
    <citation type="submission" date="2018-12" db="EMBL/GenBank/DDBJ databases">
        <title>Complete Genome Sequence of Glutamicibacter creatinolyticus strain LGCM259,isolated from an abscess of a 12-year-old mare in Italy.</title>
        <authorList>
            <person name="Santos R.G."/>
            <person name="Silva A.L."/>
            <person name="Seyffert N."/>
            <person name="Castro T.L.P."/>
            <person name="Attili A.R."/>
            <person name="Rifici C."/>
            <person name="Mazzullo G."/>
            <person name="Brenig B."/>
            <person name="Venanzi F."/>
            <person name="Azevedo V."/>
        </authorList>
    </citation>
    <scope>NUCLEOTIDE SEQUENCE [LARGE SCALE GENOMIC DNA]</scope>
    <source>
        <strain evidence="16 17">LGCM 259</strain>
    </source>
</reference>
<feature type="domain" description="K+ potassium transporter C-terminal" evidence="15">
    <location>
        <begin position="496"/>
        <end position="648"/>
    </location>
</feature>
<sequence length="648" mass="70120">MVAQHRTSRPHHRPNRFPRSDPSTQAKRATAGLGALGVVFGDIGTSPLYALHTAFSMEHNAVPVDAENLYGVISMVLWTLTLIVTVKYVLLVTRADNHGQGGILALLGLLRSRLTSARGMVLVTVLAMAGAALFFGDSVITPAISVLSAVEGLATVSPGLAGLILPAAVAVLLVLFAIQPFGTGRVARALGPIMLGWFLLLAALGLPQIAAHPQILLGLSPQWAGLLLLNHPVQGFILFGAIVLTVTGAEALYADMGLFGARAVRRAWLWVVMPALLLVYLGQGALVLGTPQAVENPMFYLAPPALRVPLVIYATLATVIASQAVIAGAYSVTRQAMRLGLLPRLSVKYTSRRDEEQIYLPGVNWVLLAAVLTVMVVAGSSSGLANAYGLAVTGTLLLESVIFLIFAVLVWRWRWWKVGAYLLAIGLLEVVLLAANSAKLLSGGWVPLALAGGMLVVMTTWQRGFRTVAAYRAELEGSFSGFVEALSATNLRRTAGVAVFPHPNLHSTPLSLLLCTRIFRMLHEQVVIVRIAYAHSPHVPVHSRFEVDQHLSASHGITRITIHTGYLDRQNIPANLALVHDQVPECEIDFRQALYFLSVLTLHSPHPESLRRWRRRLFVALEKNQAPRAEMFQLPPERTIVLGSEVRL</sequence>
<proteinExistence type="inferred from homology"/>
<keyword evidence="4 12" id="KW-1003">Cell membrane</keyword>
<keyword evidence="3 12" id="KW-0813">Transport</keyword>
<dbReference type="InterPro" id="IPR003855">
    <property type="entry name" value="K+_transporter"/>
</dbReference>
<dbReference type="InterPro" id="IPR053952">
    <property type="entry name" value="K_trans_C"/>
</dbReference>
<evidence type="ECO:0000256" key="7">
    <source>
        <dbReference type="ARBA" id="ARBA00022847"/>
    </source>
</evidence>
<keyword evidence="17" id="KW-1185">Reference proteome</keyword>
<feature type="transmembrane region" description="Helical" evidence="12">
    <location>
        <begin position="190"/>
        <end position="211"/>
    </location>
</feature>
<evidence type="ECO:0000256" key="11">
    <source>
        <dbReference type="ARBA" id="ARBA00023136"/>
    </source>
</evidence>
<feature type="transmembrane region" description="Helical" evidence="12">
    <location>
        <begin position="231"/>
        <end position="255"/>
    </location>
</feature>
<dbReference type="Proteomes" id="UP000307000">
    <property type="component" value="Chromosome"/>
</dbReference>
<evidence type="ECO:0000256" key="1">
    <source>
        <dbReference type="ARBA" id="ARBA00004141"/>
    </source>
</evidence>
<dbReference type="GO" id="GO:0015293">
    <property type="term" value="F:symporter activity"/>
    <property type="evidence" value="ECO:0007669"/>
    <property type="project" value="UniProtKB-UniRule"/>
</dbReference>
<evidence type="ECO:0000259" key="15">
    <source>
        <dbReference type="Pfam" id="PF22776"/>
    </source>
</evidence>
<evidence type="ECO:0000256" key="5">
    <source>
        <dbReference type="ARBA" id="ARBA00022538"/>
    </source>
</evidence>
<comment type="similarity">
    <text evidence="2 12">Belongs to the HAK/KUP transporter (TC 2.A.72) family.</text>
</comment>
<evidence type="ECO:0000256" key="9">
    <source>
        <dbReference type="ARBA" id="ARBA00022989"/>
    </source>
</evidence>
<dbReference type="InterPro" id="IPR053951">
    <property type="entry name" value="K_trans_N"/>
</dbReference>
<gene>
    <name evidence="12" type="primary">kup</name>
    <name evidence="16" type="ORF">GcLGCM259_2205</name>
</gene>
<keyword evidence="7 12" id="KW-0769">Symport</keyword>
<comment type="subcellular location">
    <subcellularLocation>
        <location evidence="12">Cell membrane</location>
        <topology evidence="12">Multi-pass membrane protein</topology>
    </subcellularLocation>
    <subcellularLocation>
        <location evidence="1">Membrane</location>
        <topology evidence="1">Multi-pass membrane protein</topology>
    </subcellularLocation>
</comment>
<evidence type="ECO:0000313" key="17">
    <source>
        <dbReference type="Proteomes" id="UP000307000"/>
    </source>
</evidence>
<evidence type="ECO:0000256" key="13">
    <source>
        <dbReference type="SAM" id="MobiDB-lite"/>
    </source>
</evidence>
<evidence type="ECO:0000256" key="8">
    <source>
        <dbReference type="ARBA" id="ARBA00022958"/>
    </source>
</evidence>
<dbReference type="GO" id="GO:0005886">
    <property type="term" value="C:plasma membrane"/>
    <property type="evidence" value="ECO:0007669"/>
    <property type="project" value="UniProtKB-SubCell"/>
</dbReference>
<dbReference type="EMBL" id="CP034412">
    <property type="protein sequence ID" value="QCY47915.1"/>
    <property type="molecule type" value="Genomic_DNA"/>
</dbReference>
<evidence type="ECO:0000256" key="4">
    <source>
        <dbReference type="ARBA" id="ARBA00022475"/>
    </source>
</evidence>
<evidence type="ECO:0000313" key="16">
    <source>
        <dbReference type="EMBL" id="QCY47915.1"/>
    </source>
</evidence>
<dbReference type="Pfam" id="PF02705">
    <property type="entry name" value="K_trans"/>
    <property type="match status" value="1"/>
</dbReference>
<feature type="transmembrane region" description="Helical" evidence="12">
    <location>
        <begin position="69"/>
        <end position="90"/>
    </location>
</feature>